<dbReference type="InterPro" id="IPR007484">
    <property type="entry name" value="Peptidase_M28"/>
</dbReference>
<keyword evidence="4" id="KW-1185">Reference proteome</keyword>
<dbReference type="Gene3D" id="3.50.30.30">
    <property type="match status" value="1"/>
</dbReference>
<dbReference type="SUPFAM" id="SSF53187">
    <property type="entry name" value="Zn-dependent exopeptidases"/>
    <property type="match status" value="1"/>
</dbReference>
<gene>
    <name evidence="3" type="ORF">ACFFP0_12260</name>
</gene>
<dbReference type="PANTHER" id="PTHR10404:SF46">
    <property type="entry name" value="VACUOLAR PROTEIN SORTING-ASSOCIATED PROTEIN 70"/>
    <property type="match status" value="1"/>
</dbReference>
<name>A0ABV6AHN3_9HYPH</name>
<evidence type="ECO:0000259" key="2">
    <source>
        <dbReference type="Pfam" id="PF04389"/>
    </source>
</evidence>
<dbReference type="PANTHER" id="PTHR10404">
    <property type="entry name" value="N-ACETYLATED-ALPHA-LINKED ACIDIC DIPEPTIDASE"/>
    <property type="match status" value="1"/>
</dbReference>
<dbReference type="Pfam" id="PF02225">
    <property type="entry name" value="PA"/>
    <property type="match status" value="1"/>
</dbReference>
<evidence type="ECO:0000313" key="3">
    <source>
        <dbReference type="EMBL" id="MFB9949629.1"/>
    </source>
</evidence>
<dbReference type="InterPro" id="IPR003137">
    <property type="entry name" value="PA_domain"/>
</dbReference>
<dbReference type="Proteomes" id="UP001589692">
    <property type="component" value="Unassembled WGS sequence"/>
</dbReference>
<comment type="caution">
    <text evidence="3">The sequence shown here is derived from an EMBL/GenBank/DDBJ whole genome shotgun (WGS) entry which is preliminary data.</text>
</comment>
<dbReference type="RefSeq" id="WP_377260872.1">
    <property type="nucleotide sequence ID" value="NZ_JBHMAA010000014.1"/>
</dbReference>
<protein>
    <submittedName>
        <fullName evidence="3">M28 family peptidase</fullName>
    </submittedName>
</protein>
<organism evidence="3 4">
    <name type="scientific">Rhizobium puerariae</name>
    <dbReference type="NCBI Taxonomy" id="1585791"/>
    <lineage>
        <taxon>Bacteria</taxon>
        <taxon>Pseudomonadati</taxon>
        <taxon>Pseudomonadota</taxon>
        <taxon>Alphaproteobacteria</taxon>
        <taxon>Hyphomicrobiales</taxon>
        <taxon>Rhizobiaceae</taxon>
        <taxon>Rhizobium/Agrobacterium group</taxon>
        <taxon>Rhizobium</taxon>
    </lineage>
</organism>
<evidence type="ECO:0000313" key="4">
    <source>
        <dbReference type="Proteomes" id="UP001589692"/>
    </source>
</evidence>
<proteinExistence type="predicted"/>
<dbReference type="EMBL" id="JBHMAA010000014">
    <property type="protein sequence ID" value="MFB9949629.1"/>
    <property type="molecule type" value="Genomic_DNA"/>
</dbReference>
<reference evidence="3 4" key="1">
    <citation type="submission" date="2024-09" db="EMBL/GenBank/DDBJ databases">
        <authorList>
            <person name="Sun Q."/>
            <person name="Mori K."/>
        </authorList>
    </citation>
    <scope>NUCLEOTIDE SEQUENCE [LARGE SCALE GENOMIC DNA]</scope>
    <source>
        <strain evidence="3 4">TBRC 4938</strain>
    </source>
</reference>
<dbReference type="InterPro" id="IPR046450">
    <property type="entry name" value="PA_dom_sf"/>
</dbReference>
<sequence>MTALDYSFPTVMQHVDHMRTHFLNRKSGQGIDLAAGKYVVETLASYGLEAELQEFETYDSDIGSSFVALGGPDGTVIGSLPCLHVEPTPIEGVTAELVDVGPGGLADYEGKDVCGKIVLAEVSYAPATPEKARIAASKGAIGIVLMNWGTDDSRYIPWRALKAVWGNPTPESWGEIPRVFGVSISRADGITIRRKMQAGGVSLHVRLTASRVWRKLHQPVAWLHAPENSPERDQFVVVSGHIDSWNPGVTDNITGMSVMMEIARLLSSRRKNLRRSVAFCFWNGHEVAEAAGSTYFVDSQWERLNRDAVAYVNIDSVGMKGTEEFHINSCPELGTFSERLSHAVFADTLPQKVMTLRRVGDQSFFGVGVSAVTGRHSYSQAVVREQNGATLGWYNHTEFDTIDVMDPQALEADLDWCSRYVHALATAPVLPQRFSARLADLEERFAAMLADKADPAQLSLIQKAIGDLREGIRWFDGFLDDAGEAQDELRERANRLVLRLSRLLTFITGSASGRYGQDSYGISTLAQPVPLLACLEDYRARPSDTLEARLLATKLMRLRHTVTDALEAARSLIDDFRFVAERTN</sequence>
<evidence type="ECO:0000259" key="1">
    <source>
        <dbReference type="Pfam" id="PF02225"/>
    </source>
</evidence>
<accession>A0ABV6AHN3</accession>
<dbReference type="InterPro" id="IPR039373">
    <property type="entry name" value="Peptidase_M28B"/>
</dbReference>
<dbReference type="Pfam" id="PF04389">
    <property type="entry name" value="Peptidase_M28"/>
    <property type="match status" value="1"/>
</dbReference>
<dbReference type="Gene3D" id="3.40.630.10">
    <property type="entry name" value="Zn peptidases"/>
    <property type="match status" value="1"/>
</dbReference>
<dbReference type="SUPFAM" id="SSF52025">
    <property type="entry name" value="PA domain"/>
    <property type="match status" value="1"/>
</dbReference>
<feature type="domain" description="PA" evidence="1">
    <location>
        <begin position="93"/>
        <end position="163"/>
    </location>
</feature>
<feature type="domain" description="Peptidase M28" evidence="2">
    <location>
        <begin position="230"/>
        <end position="412"/>
    </location>
</feature>